<dbReference type="GO" id="GO:0016787">
    <property type="term" value="F:hydrolase activity"/>
    <property type="evidence" value="ECO:0007669"/>
    <property type="project" value="InterPro"/>
</dbReference>
<organism evidence="2 3">
    <name type="scientific">Pseudomonas putida</name>
    <name type="common">Arthrobacter siderocapsulatus</name>
    <dbReference type="NCBI Taxonomy" id="303"/>
    <lineage>
        <taxon>Bacteria</taxon>
        <taxon>Pseudomonadati</taxon>
        <taxon>Pseudomonadota</taxon>
        <taxon>Gammaproteobacteria</taxon>
        <taxon>Pseudomonadales</taxon>
        <taxon>Pseudomonadaceae</taxon>
        <taxon>Pseudomonas</taxon>
    </lineage>
</organism>
<accession>A0A7D5VV40</accession>
<sequence length="243" mass="27251">MRVLIYSDLHLEFKGFEPPQVDADLVVLAGDISVRGQGVTWANQAFNCPVIYVPGNHEYYKGGHLDRTLAKMKLAAEEHVHVLENECLVIGDTRFLVTTGWTDFTSTGDYKAAMYECWEWMNDFRVIRSGEGFRKLRPVDLIARNINARDFLAAELAKDFDGKTVVVTHHCPIQEVAGDGHVGHLGAAYFNQWHDLVSQADAWIFGHTHHAVDRVVSGCRLVSNPRGYPGEKTGFSPELIIEI</sequence>
<dbReference type="PANTHER" id="PTHR37844:SF2">
    <property type="entry name" value="SER_THR PROTEIN PHOSPHATASE SUPERFAMILY (AFU_ORTHOLOGUE AFUA_1G14840)"/>
    <property type="match status" value="1"/>
</dbReference>
<dbReference type="Proteomes" id="UP000510934">
    <property type="component" value="Chromosome"/>
</dbReference>
<proteinExistence type="predicted"/>
<dbReference type="AlphaFoldDB" id="A0A7D5VV40"/>
<dbReference type="Pfam" id="PF00149">
    <property type="entry name" value="Metallophos"/>
    <property type="match status" value="1"/>
</dbReference>
<protein>
    <submittedName>
        <fullName evidence="2">Metallophosphoesterase family protein</fullName>
    </submittedName>
</protein>
<evidence type="ECO:0000313" key="2">
    <source>
        <dbReference type="EMBL" id="QLJ12631.1"/>
    </source>
</evidence>
<dbReference type="Gene3D" id="3.60.21.10">
    <property type="match status" value="1"/>
</dbReference>
<evidence type="ECO:0000313" key="3">
    <source>
        <dbReference type="Proteomes" id="UP000510934"/>
    </source>
</evidence>
<gene>
    <name evidence="2" type="ORF">H0H12_19540</name>
</gene>
<dbReference type="InterPro" id="IPR004843">
    <property type="entry name" value="Calcineurin-like_PHP"/>
</dbReference>
<dbReference type="InterPro" id="IPR029052">
    <property type="entry name" value="Metallo-depent_PP-like"/>
</dbReference>
<reference evidence="2 3" key="1">
    <citation type="journal article" date="2009" name="Mikrobiologiia">
        <title>[Phenanthren biodegradation and interaction of Pseudomonas putida BS3701 and Burkholderia sp.BS3702 in plant rhizosphere].</title>
        <authorList>
            <person name="Ovchinnikova A.A."/>
            <person name="Vetrova A.A."/>
            <person name="Filonov A.E."/>
            <person name="Boronin A.M."/>
        </authorList>
    </citation>
    <scope>NUCLEOTIDE SEQUENCE [LARGE SCALE GENOMIC DNA]</scope>
    <source>
        <strain evidence="2 3">BS3701</strain>
    </source>
</reference>
<dbReference type="SUPFAM" id="SSF56300">
    <property type="entry name" value="Metallo-dependent phosphatases"/>
    <property type="match status" value="1"/>
</dbReference>
<feature type="domain" description="Calcineurin-like phosphoesterase" evidence="1">
    <location>
        <begin position="1"/>
        <end position="210"/>
    </location>
</feature>
<dbReference type="PANTHER" id="PTHR37844">
    <property type="entry name" value="SER/THR PROTEIN PHOSPHATASE SUPERFAMILY (AFU_ORTHOLOGUE AFUA_1G14840)"/>
    <property type="match status" value="1"/>
</dbReference>
<dbReference type="RefSeq" id="WP_180688493.1">
    <property type="nucleotide sequence ID" value="NZ_CP059052.1"/>
</dbReference>
<name>A0A7D5VV40_PSEPU</name>
<evidence type="ECO:0000259" key="1">
    <source>
        <dbReference type="Pfam" id="PF00149"/>
    </source>
</evidence>
<dbReference type="EMBL" id="CP059052">
    <property type="protein sequence ID" value="QLJ12631.1"/>
    <property type="molecule type" value="Genomic_DNA"/>
</dbReference>